<accession>A0A3N5Y519</accession>
<dbReference type="AlphaFoldDB" id="A0A3N5Y519"/>
<feature type="transmembrane region" description="Helical" evidence="12">
    <location>
        <begin position="145"/>
        <end position="170"/>
    </location>
</feature>
<dbReference type="PANTHER" id="PTHR30188">
    <property type="entry name" value="ABC TRANSPORTER PERMEASE PROTEIN-RELATED"/>
    <property type="match status" value="1"/>
</dbReference>
<evidence type="ECO:0000256" key="12">
    <source>
        <dbReference type="RuleBase" id="RU362044"/>
    </source>
</evidence>
<keyword evidence="14" id="KW-1185">Reference proteome</keyword>
<dbReference type="GO" id="GO:0005548">
    <property type="term" value="F:phospholipid transporter activity"/>
    <property type="evidence" value="ECO:0007669"/>
    <property type="project" value="TreeGrafter"/>
</dbReference>
<dbReference type="InterPro" id="IPR053408">
    <property type="entry name" value="MlaE_Permease"/>
</dbReference>
<protein>
    <recommendedName>
        <fullName evidence="5">Intermembrane phospholipid transport system permease protein MlaE</fullName>
    </recommendedName>
</protein>
<dbReference type="Pfam" id="PF02405">
    <property type="entry name" value="MlaE"/>
    <property type="match status" value="1"/>
</dbReference>
<evidence type="ECO:0000256" key="2">
    <source>
        <dbReference type="ARBA" id="ARBA00004429"/>
    </source>
</evidence>
<evidence type="ECO:0000256" key="5">
    <source>
        <dbReference type="ARBA" id="ARBA00020857"/>
    </source>
</evidence>
<feature type="transmembrane region" description="Helical" evidence="12">
    <location>
        <begin position="53"/>
        <end position="79"/>
    </location>
</feature>
<comment type="function">
    <text evidence="1">Part of the ABC transporter complex MlaFEDB, which is involved in a phospholipid transport pathway that maintains lipid asymmetry in the outer membrane by retrograde trafficking of phospholipids from the outer membrane to the inner membrane. Probably responsible for the translocation of the substrate across the membrane.</text>
</comment>
<evidence type="ECO:0000256" key="4">
    <source>
        <dbReference type="ARBA" id="ARBA00011380"/>
    </source>
</evidence>
<comment type="subcellular location">
    <subcellularLocation>
        <location evidence="2 12">Cell inner membrane</location>
        <topology evidence="2 12">Multi-pass membrane protein</topology>
    </subcellularLocation>
</comment>
<dbReference type="NCBIfam" id="NF033619">
    <property type="entry name" value="perm_MlaE_1"/>
    <property type="match status" value="1"/>
</dbReference>
<keyword evidence="11 12" id="KW-0472">Membrane</keyword>
<feature type="transmembrane region" description="Helical" evidence="12">
    <location>
        <begin position="196"/>
        <end position="215"/>
    </location>
</feature>
<evidence type="ECO:0000256" key="1">
    <source>
        <dbReference type="ARBA" id="ARBA00002460"/>
    </source>
</evidence>
<evidence type="ECO:0000256" key="11">
    <source>
        <dbReference type="ARBA" id="ARBA00023136"/>
    </source>
</evidence>
<organism evidence="13 14">
    <name type="scientific">Alteromonas sediminis</name>
    <dbReference type="NCBI Taxonomy" id="2259342"/>
    <lineage>
        <taxon>Bacteria</taxon>
        <taxon>Pseudomonadati</taxon>
        <taxon>Pseudomonadota</taxon>
        <taxon>Gammaproteobacteria</taxon>
        <taxon>Alteromonadales</taxon>
        <taxon>Alteromonadaceae</taxon>
        <taxon>Alteromonas/Salinimonas group</taxon>
        <taxon>Alteromonas</taxon>
    </lineage>
</organism>
<evidence type="ECO:0000256" key="6">
    <source>
        <dbReference type="ARBA" id="ARBA00022448"/>
    </source>
</evidence>
<evidence type="ECO:0000256" key="10">
    <source>
        <dbReference type="ARBA" id="ARBA00022989"/>
    </source>
</evidence>
<proteinExistence type="inferred from homology"/>
<dbReference type="OrthoDB" id="9806241at2"/>
<sequence length="258" mass="27332">MNAIQAIGAKTLSKIATFGRAGQMLFGALVALPTLKNVHLTVKQMYVVGVQSLLIIIVSGLFIGMVMALQGYTILVGYGAEGSLGPLVALSLLRELGPVVTALLFAGRAGSALTAEIGLMKATEQLSSLEMMAVDPLRRVVSPRFWAGFISMPMLALIFSAVGILGGYLVGVDWLGVDAGSYWSIMQATVEWDKDVMNGVIKSIVFAIVVTWIAIFKGYDCIPTSEGISKATTQTVVYSSLAVLGLDFVLTALMFGIE</sequence>
<dbReference type="EMBL" id="RPOK01000001">
    <property type="protein sequence ID" value="RPJ68066.1"/>
    <property type="molecule type" value="Genomic_DNA"/>
</dbReference>
<dbReference type="InterPro" id="IPR003453">
    <property type="entry name" value="ABC_MlaE_roteobac"/>
</dbReference>
<comment type="caution">
    <text evidence="12">Lacks conserved residue(s) required for the propagation of feature annotation.</text>
</comment>
<feature type="transmembrane region" description="Helical" evidence="12">
    <location>
        <begin position="236"/>
        <end position="257"/>
    </location>
</feature>
<dbReference type="GO" id="GO:0043190">
    <property type="term" value="C:ATP-binding cassette (ABC) transporter complex"/>
    <property type="evidence" value="ECO:0007669"/>
    <property type="project" value="InterPro"/>
</dbReference>
<evidence type="ECO:0000256" key="9">
    <source>
        <dbReference type="ARBA" id="ARBA00022692"/>
    </source>
</evidence>
<evidence type="ECO:0000256" key="7">
    <source>
        <dbReference type="ARBA" id="ARBA00022475"/>
    </source>
</evidence>
<keyword evidence="6" id="KW-0813">Transport</keyword>
<dbReference type="PANTHER" id="PTHR30188:SF4">
    <property type="entry name" value="PROTEIN TRIGALACTOSYLDIACYLGLYCEROL 1, CHLOROPLASTIC"/>
    <property type="match status" value="1"/>
</dbReference>
<keyword evidence="7" id="KW-1003">Cell membrane</keyword>
<evidence type="ECO:0000313" key="13">
    <source>
        <dbReference type="EMBL" id="RPJ68066.1"/>
    </source>
</evidence>
<comment type="similarity">
    <text evidence="3 12">Belongs to the MlaE permease family.</text>
</comment>
<dbReference type="InterPro" id="IPR030802">
    <property type="entry name" value="Permease_MalE"/>
</dbReference>
<evidence type="ECO:0000313" key="14">
    <source>
        <dbReference type="Proteomes" id="UP000275281"/>
    </source>
</evidence>
<comment type="subunit">
    <text evidence="4">The complex is composed of two ATP-binding proteins (MlaF), two transmembrane proteins (MlaE), two cytoplasmic solute-binding proteins (MlaB) and six periplasmic solute-binding proteins (MlaD).</text>
</comment>
<dbReference type="Proteomes" id="UP000275281">
    <property type="component" value="Unassembled WGS sequence"/>
</dbReference>
<name>A0A3N5Y519_9ALTE</name>
<comment type="caution">
    <text evidence="13">The sequence shown here is derived from an EMBL/GenBank/DDBJ whole genome shotgun (WGS) entry which is preliminary data.</text>
</comment>
<evidence type="ECO:0000256" key="3">
    <source>
        <dbReference type="ARBA" id="ARBA00007556"/>
    </source>
</evidence>
<keyword evidence="9 12" id="KW-0812">Transmembrane</keyword>
<keyword evidence="8 12" id="KW-0997">Cell inner membrane</keyword>
<keyword evidence="10 12" id="KW-1133">Transmembrane helix</keyword>
<evidence type="ECO:0000256" key="8">
    <source>
        <dbReference type="ARBA" id="ARBA00022519"/>
    </source>
</evidence>
<gene>
    <name evidence="13" type="primary">mlaE</name>
    <name evidence="13" type="ORF">DRW07_01230</name>
</gene>
<dbReference type="RefSeq" id="WP_124026068.1">
    <property type="nucleotide sequence ID" value="NZ_JBHRSN010000005.1"/>
</dbReference>
<dbReference type="NCBIfam" id="TIGR00056">
    <property type="entry name" value="MlaE family lipid ABC transporter permease subunit"/>
    <property type="match status" value="1"/>
</dbReference>
<reference evidence="13 14" key="1">
    <citation type="submission" date="2018-11" db="EMBL/GenBank/DDBJ databases">
        <authorList>
            <person name="Ye M.-Q."/>
            <person name="Du Z.-J."/>
        </authorList>
    </citation>
    <scope>NUCLEOTIDE SEQUENCE [LARGE SCALE GENOMIC DNA]</scope>
    <source>
        <strain evidence="13 14">U0105</strain>
    </source>
</reference>